<evidence type="ECO:0000313" key="3">
    <source>
        <dbReference type="EMBL" id="THD25692.1"/>
    </source>
</evidence>
<organism evidence="3 4">
    <name type="scientific">Fasciola hepatica</name>
    <name type="common">Liver fluke</name>
    <dbReference type="NCBI Taxonomy" id="6192"/>
    <lineage>
        <taxon>Eukaryota</taxon>
        <taxon>Metazoa</taxon>
        <taxon>Spiralia</taxon>
        <taxon>Lophotrochozoa</taxon>
        <taxon>Platyhelminthes</taxon>
        <taxon>Trematoda</taxon>
        <taxon>Digenea</taxon>
        <taxon>Plagiorchiida</taxon>
        <taxon>Echinostomata</taxon>
        <taxon>Echinostomatoidea</taxon>
        <taxon>Fasciolidae</taxon>
        <taxon>Fasciola</taxon>
    </lineage>
</organism>
<dbReference type="GO" id="GO:0097196">
    <property type="term" value="C:Shu complex"/>
    <property type="evidence" value="ECO:0007669"/>
    <property type="project" value="TreeGrafter"/>
</dbReference>
<dbReference type="Proteomes" id="UP000230066">
    <property type="component" value="Unassembled WGS sequence"/>
</dbReference>
<dbReference type="InterPro" id="IPR007527">
    <property type="entry name" value="Znf_SWIM"/>
</dbReference>
<dbReference type="EMBL" id="JXXN02001029">
    <property type="protein sequence ID" value="THD25692.1"/>
    <property type="molecule type" value="Genomic_DNA"/>
</dbReference>
<dbReference type="PROSITE" id="PS50966">
    <property type="entry name" value="ZF_SWIM"/>
    <property type="match status" value="1"/>
</dbReference>
<dbReference type="PANTHER" id="PTHR28498:SF1">
    <property type="entry name" value="ZINC FINGER SWIM DOMAIN-CONTAINING PROTEIN 7"/>
    <property type="match status" value="1"/>
</dbReference>
<protein>
    <recommendedName>
        <fullName evidence="2">SWIM-type domain-containing protein</fullName>
    </recommendedName>
</protein>
<keyword evidence="1" id="KW-0862">Zinc</keyword>
<dbReference type="PANTHER" id="PTHR28498">
    <property type="entry name" value="ZINC FINGER SWIM DOMAIN-CONTAINING PROTEIN 7"/>
    <property type="match status" value="1"/>
</dbReference>
<evidence type="ECO:0000259" key="2">
    <source>
        <dbReference type="PROSITE" id="PS50966"/>
    </source>
</evidence>
<evidence type="ECO:0000313" key="4">
    <source>
        <dbReference type="Proteomes" id="UP000230066"/>
    </source>
</evidence>
<keyword evidence="1" id="KW-0863">Zinc-finger</keyword>
<reference evidence="3" key="1">
    <citation type="submission" date="2019-03" db="EMBL/GenBank/DDBJ databases">
        <title>Improved annotation for the trematode Fasciola hepatica.</title>
        <authorList>
            <person name="Choi Y.-J."/>
            <person name="Martin J."/>
            <person name="Mitreva M."/>
        </authorList>
    </citation>
    <scope>NUCLEOTIDE SEQUENCE [LARGE SCALE GENOMIC DNA]</scope>
</reference>
<feature type="domain" description="SWIM-type" evidence="2">
    <location>
        <begin position="71"/>
        <end position="119"/>
    </location>
</feature>
<name>A0A4E0S0M4_FASHE</name>
<gene>
    <name evidence="3" type="ORF">D915_003572</name>
</gene>
<keyword evidence="4" id="KW-1185">Reference proteome</keyword>
<proteinExistence type="predicted"/>
<sequence>MTNLILVTKSLTDGLMRTFTESFPLNSPLNISDDFLLTVHAVFGKLCHSALDTLERGSVTLEHCPAGRQIYKVESSSGAVQYCSYDAHYCPCLNAEIDSPGVQNTIWCEHLLAVFLATLIGRCKRSMIANDRLGTLIELLYTPDFIALVSPNS</sequence>
<accession>A0A4E0S0M4</accession>
<dbReference type="GO" id="GO:0008270">
    <property type="term" value="F:zinc ion binding"/>
    <property type="evidence" value="ECO:0007669"/>
    <property type="project" value="UniProtKB-KW"/>
</dbReference>
<keyword evidence="1" id="KW-0479">Metal-binding</keyword>
<dbReference type="AlphaFoldDB" id="A0A4E0S0M4"/>
<evidence type="ECO:0000256" key="1">
    <source>
        <dbReference type="PROSITE-ProRule" id="PRU00325"/>
    </source>
</evidence>
<dbReference type="GO" id="GO:0000724">
    <property type="term" value="P:double-strand break repair via homologous recombination"/>
    <property type="evidence" value="ECO:0007669"/>
    <property type="project" value="TreeGrafter"/>
</dbReference>
<comment type="caution">
    <text evidence="3">The sequence shown here is derived from an EMBL/GenBank/DDBJ whole genome shotgun (WGS) entry which is preliminary data.</text>
</comment>